<dbReference type="PROSITE" id="PS51257">
    <property type="entry name" value="PROKAR_LIPOPROTEIN"/>
    <property type="match status" value="1"/>
</dbReference>
<feature type="transmembrane region" description="Helical" evidence="1">
    <location>
        <begin position="218"/>
        <end position="239"/>
    </location>
</feature>
<sequence>MFYDCIRIIFNKTFLFSIILHILYGCIFEKSKLYYPYTFGRNILFLKTDLYKFYISICFVSLGIPYIVSKILPNQYTLARSYIANRYENHQAMEVQVGSYLLGISMLLTGFCPSYLPIYLAINPVLFLYSIAASYIAFICYHIYEKVVLNRVRLRPIDNERNNTYSITVETESLHTIERIITLSICVILLLMFETIEQSLPVGHTADELHDLIRNGDYLPPGLTGILCGLITTLLIFICHEYQTFTSEWLVNIFYYTSDIATKKTNITGQLCFEQILKMLSIAFGARLSLWLSSEQEIPNIDWLFYPLIGLGSFAGAYSVCLTTATFTDHVYLVHAFVGSVASDIIPLAIASVWIILYMAQLLKITNLK</sequence>
<reference evidence="2" key="1">
    <citation type="submission" date="2021-02" db="EMBL/GenBank/DDBJ databases">
        <authorList>
            <person name="Nowell W R."/>
        </authorList>
    </citation>
    <scope>NUCLEOTIDE SEQUENCE</scope>
</reference>
<evidence type="ECO:0000313" key="4">
    <source>
        <dbReference type="Proteomes" id="UP000663832"/>
    </source>
</evidence>
<feature type="transmembrane region" description="Helical" evidence="1">
    <location>
        <begin position="126"/>
        <end position="144"/>
    </location>
</feature>
<proteinExistence type="predicted"/>
<comment type="caution">
    <text evidence="2">The sequence shown here is derived from an EMBL/GenBank/DDBJ whole genome shotgun (WGS) entry which is preliminary data.</text>
</comment>
<feature type="transmembrane region" description="Helical" evidence="1">
    <location>
        <begin position="333"/>
        <end position="360"/>
    </location>
</feature>
<dbReference type="AlphaFoldDB" id="A0A813P133"/>
<feature type="transmembrane region" description="Helical" evidence="1">
    <location>
        <begin position="100"/>
        <end position="120"/>
    </location>
</feature>
<protein>
    <submittedName>
        <fullName evidence="2">Uncharacterized protein</fullName>
    </submittedName>
</protein>
<evidence type="ECO:0000313" key="5">
    <source>
        <dbReference type="Proteomes" id="UP000663877"/>
    </source>
</evidence>
<feature type="transmembrane region" description="Helical" evidence="1">
    <location>
        <begin position="12"/>
        <end position="31"/>
    </location>
</feature>
<dbReference type="Proteomes" id="UP000663877">
    <property type="component" value="Unassembled WGS sequence"/>
</dbReference>
<gene>
    <name evidence="2" type="ORF">BJG266_LOCUS2003</name>
    <name evidence="3" type="ORF">QVE165_LOCUS13232</name>
</gene>
<keyword evidence="4" id="KW-1185">Reference proteome</keyword>
<organism evidence="2 5">
    <name type="scientific">Adineta steineri</name>
    <dbReference type="NCBI Taxonomy" id="433720"/>
    <lineage>
        <taxon>Eukaryota</taxon>
        <taxon>Metazoa</taxon>
        <taxon>Spiralia</taxon>
        <taxon>Gnathifera</taxon>
        <taxon>Rotifera</taxon>
        <taxon>Eurotatoria</taxon>
        <taxon>Bdelloidea</taxon>
        <taxon>Adinetida</taxon>
        <taxon>Adinetidae</taxon>
        <taxon>Adineta</taxon>
    </lineage>
</organism>
<keyword evidence="1" id="KW-0472">Membrane</keyword>
<keyword evidence="1" id="KW-0812">Transmembrane</keyword>
<feature type="transmembrane region" description="Helical" evidence="1">
    <location>
        <begin position="303"/>
        <end position="327"/>
    </location>
</feature>
<feature type="transmembrane region" description="Helical" evidence="1">
    <location>
        <begin position="51"/>
        <end position="68"/>
    </location>
</feature>
<keyword evidence="1" id="KW-1133">Transmembrane helix</keyword>
<feature type="transmembrane region" description="Helical" evidence="1">
    <location>
        <begin position="180"/>
        <end position="198"/>
    </location>
</feature>
<evidence type="ECO:0000313" key="2">
    <source>
        <dbReference type="EMBL" id="CAF0743498.1"/>
    </source>
</evidence>
<evidence type="ECO:0000256" key="1">
    <source>
        <dbReference type="SAM" id="Phobius"/>
    </source>
</evidence>
<dbReference type="OrthoDB" id="10033212at2759"/>
<dbReference type="EMBL" id="CAJNOI010000004">
    <property type="protein sequence ID" value="CAF0743498.1"/>
    <property type="molecule type" value="Genomic_DNA"/>
</dbReference>
<accession>A0A813P133</accession>
<dbReference type="EMBL" id="CAJNOM010000067">
    <property type="protein sequence ID" value="CAF0968957.1"/>
    <property type="molecule type" value="Genomic_DNA"/>
</dbReference>
<dbReference type="Proteomes" id="UP000663832">
    <property type="component" value="Unassembled WGS sequence"/>
</dbReference>
<name>A0A813P133_9BILA</name>
<evidence type="ECO:0000313" key="3">
    <source>
        <dbReference type="EMBL" id="CAF0968957.1"/>
    </source>
</evidence>